<keyword evidence="3" id="KW-0547">Nucleotide-binding</keyword>
<evidence type="ECO:0000256" key="2">
    <source>
        <dbReference type="ARBA" id="ARBA00022448"/>
    </source>
</evidence>
<dbReference type="PROSITE" id="PS00211">
    <property type="entry name" value="ABC_TRANSPORTER_1"/>
    <property type="match status" value="1"/>
</dbReference>
<dbReference type="PROSITE" id="PS50893">
    <property type="entry name" value="ABC_TRANSPORTER_2"/>
    <property type="match status" value="1"/>
</dbReference>
<dbReference type="InterPro" id="IPR017871">
    <property type="entry name" value="ABC_transporter-like_CS"/>
</dbReference>
<dbReference type="SMART" id="SM00382">
    <property type="entry name" value="AAA"/>
    <property type="match status" value="1"/>
</dbReference>
<evidence type="ECO:0000256" key="4">
    <source>
        <dbReference type="ARBA" id="ARBA00022840"/>
    </source>
</evidence>
<evidence type="ECO:0000313" key="8">
    <source>
        <dbReference type="Proteomes" id="UP000247476"/>
    </source>
</evidence>
<dbReference type="InterPro" id="IPR003593">
    <property type="entry name" value="AAA+_ATPase"/>
</dbReference>
<proteinExistence type="inferred from homology"/>
<evidence type="ECO:0000313" key="7">
    <source>
        <dbReference type="EMBL" id="PYI55619.1"/>
    </source>
</evidence>
<evidence type="ECO:0000256" key="5">
    <source>
        <dbReference type="SAM" id="MobiDB-lite"/>
    </source>
</evidence>
<dbReference type="GO" id="GO:0016887">
    <property type="term" value="F:ATP hydrolysis activity"/>
    <property type="evidence" value="ECO:0007669"/>
    <property type="project" value="InterPro"/>
</dbReference>
<dbReference type="Gene3D" id="3.40.50.300">
    <property type="entry name" value="P-loop containing nucleotide triphosphate hydrolases"/>
    <property type="match status" value="1"/>
</dbReference>
<evidence type="ECO:0000256" key="3">
    <source>
        <dbReference type="ARBA" id="ARBA00022741"/>
    </source>
</evidence>
<name>A0A2V5K809_9BACL</name>
<dbReference type="GO" id="GO:0005524">
    <property type="term" value="F:ATP binding"/>
    <property type="evidence" value="ECO:0007669"/>
    <property type="project" value="UniProtKB-KW"/>
</dbReference>
<dbReference type="EMBL" id="QJVJ01000003">
    <property type="protein sequence ID" value="PYI55619.1"/>
    <property type="molecule type" value="Genomic_DNA"/>
</dbReference>
<reference evidence="7 8" key="1">
    <citation type="submission" date="2018-05" db="EMBL/GenBank/DDBJ databases">
        <title>Paenibacillus flagellatus sp. nov., isolated from selenium mineral soil.</title>
        <authorList>
            <person name="Dai X."/>
        </authorList>
    </citation>
    <scope>NUCLEOTIDE SEQUENCE [LARGE SCALE GENOMIC DNA]</scope>
    <source>
        <strain evidence="7 8">DXL2</strain>
    </source>
</reference>
<evidence type="ECO:0000256" key="1">
    <source>
        <dbReference type="ARBA" id="ARBA00005417"/>
    </source>
</evidence>
<dbReference type="CDD" id="cd03257">
    <property type="entry name" value="ABC_NikE_OppD_transporters"/>
    <property type="match status" value="1"/>
</dbReference>
<keyword evidence="8" id="KW-1185">Reference proteome</keyword>
<comment type="similarity">
    <text evidence="1">Belongs to the ABC transporter superfamily.</text>
</comment>
<keyword evidence="4 7" id="KW-0067">ATP-binding</keyword>
<dbReference type="Pfam" id="PF00005">
    <property type="entry name" value="ABC_tran"/>
    <property type="match status" value="1"/>
</dbReference>
<dbReference type="GO" id="GO:0055085">
    <property type="term" value="P:transmembrane transport"/>
    <property type="evidence" value="ECO:0007669"/>
    <property type="project" value="UniProtKB-ARBA"/>
</dbReference>
<dbReference type="FunFam" id="3.40.50.300:FF:000016">
    <property type="entry name" value="Oligopeptide ABC transporter ATP-binding component"/>
    <property type="match status" value="1"/>
</dbReference>
<sequence length="362" mass="39987">MPAGRTGSRGGRFVERGGCDELQSYDNRNVMLKIERLSKHYAIGGGWRKSRRKVLRAVDGVDLTVYEGETLGIVGESGCGKSTLGHMIMHLTEPTEGRIEFDGVDLSTLSKEQLRRKRKHIQMIFQDPFSSLNPRMKVFDLIAEPLRTHPDENGKSLADQVHAILEAVGLPPEYADRYPHQFSGGQRQRIGIGRALAVKPKLIVCDEPVSALDVSIQAQILNLLSVLQKRYGLTYVFIAHGLPAVAYMSDRIAVMYMGRVVEIADKERLLRHPLHPYTEGLIASIPVSSPERRGEGRNALTGETPNPLDPPAGCPFHTRCPYAQHRCRSETPVLKTVAGGPDRQVACHYPLEEASKGVATIG</sequence>
<dbReference type="NCBIfam" id="TIGR01727">
    <property type="entry name" value="oligo_HPY"/>
    <property type="match status" value="1"/>
</dbReference>
<protein>
    <submittedName>
        <fullName evidence="7">Peptide ABC transporter ATP-binding protein</fullName>
    </submittedName>
</protein>
<dbReference type="AlphaFoldDB" id="A0A2V5K809"/>
<dbReference type="InterPro" id="IPR027417">
    <property type="entry name" value="P-loop_NTPase"/>
</dbReference>
<comment type="caution">
    <text evidence="7">The sequence shown here is derived from an EMBL/GenBank/DDBJ whole genome shotgun (WGS) entry which is preliminary data.</text>
</comment>
<keyword evidence="2" id="KW-0813">Transport</keyword>
<dbReference type="GO" id="GO:0015833">
    <property type="term" value="P:peptide transport"/>
    <property type="evidence" value="ECO:0007669"/>
    <property type="project" value="InterPro"/>
</dbReference>
<accession>A0A2V5K809</accession>
<feature type="domain" description="ABC transporter" evidence="6">
    <location>
        <begin position="32"/>
        <end position="282"/>
    </location>
</feature>
<feature type="region of interest" description="Disordered" evidence="5">
    <location>
        <begin position="288"/>
        <end position="312"/>
    </location>
</feature>
<dbReference type="PANTHER" id="PTHR43776">
    <property type="entry name" value="TRANSPORT ATP-BINDING PROTEIN"/>
    <property type="match status" value="1"/>
</dbReference>
<dbReference type="PANTHER" id="PTHR43776:SF7">
    <property type="entry name" value="D,D-DIPEPTIDE TRANSPORT ATP-BINDING PROTEIN DDPF-RELATED"/>
    <property type="match status" value="1"/>
</dbReference>
<dbReference type="SUPFAM" id="SSF52540">
    <property type="entry name" value="P-loop containing nucleoside triphosphate hydrolases"/>
    <property type="match status" value="1"/>
</dbReference>
<dbReference type="InterPro" id="IPR013563">
    <property type="entry name" value="Oligopep_ABC_C"/>
</dbReference>
<dbReference type="OrthoDB" id="9802264at2"/>
<dbReference type="InterPro" id="IPR003439">
    <property type="entry name" value="ABC_transporter-like_ATP-bd"/>
</dbReference>
<evidence type="ECO:0000259" key="6">
    <source>
        <dbReference type="PROSITE" id="PS50893"/>
    </source>
</evidence>
<dbReference type="InterPro" id="IPR050319">
    <property type="entry name" value="ABC_transp_ATP-bind"/>
</dbReference>
<organism evidence="7 8">
    <name type="scientific">Paenibacillus flagellatus</name>
    <dbReference type="NCBI Taxonomy" id="2211139"/>
    <lineage>
        <taxon>Bacteria</taxon>
        <taxon>Bacillati</taxon>
        <taxon>Bacillota</taxon>
        <taxon>Bacilli</taxon>
        <taxon>Bacillales</taxon>
        <taxon>Paenibacillaceae</taxon>
        <taxon>Paenibacillus</taxon>
    </lineage>
</organism>
<dbReference type="Proteomes" id="UP000247476">
    <property type="component" value="Unassembled WGS sequence"/>
</dbReference>
<dbReference type="Pfam" id="PF08352">
    <property type="entry name" value="oligo_HPY"/>
    <property type="match status" value="1"/>
</dbReference>
<gene>
    <name evidence="7" type="ORF">DLM86_07775</name>
</gene>